<protein>
    <submittedName>
        <fullName evidence="2">Uncharacterized protein</fullName>
    </submittedName>
</protein>
<keyword evidence="3" id="KW-1185">Reference proteome</keyword>
<feature type="signal peptide" evidence="1">
    <location>
        <begin position="1"/>
        <end position="24"/>
    </location>
</feature>
<dbReference type="AlphaFoldDB" id="A0A848EC01"/>
<sequence length="285" mass="29444">MTKHLPLLLAAALIPLLAAGPAPAQGPASTTMQSGGVALRSDVAALRIVAAQRLPRSPVGERPDFCRHLFATTRTPAGGQAIAAGWAVTREATLGPYQAVSFVRRAEPGTSGTCRMLDGNVAIFRGTDLVAIVYAPGGGDAIGSVSAFGGDALRIWSGDFLGRPVADLQVGADGAIAVRPLAAEERVCGGRAVVPNVYGRPINEARTILQRSGWTPGPPQTRDGNDSRVADLVRRGVPEVEDCSGTGFGFCAYTYDNAAGTLSVTTAGDNDFPEVAGYSVRCRLG</sequence>
<dbReference type="RefSeq" id="WP_170053239.1">
    <property type="nucleotide sequence ID" value="NZ_JABBKX010000002.1"/>
</dbReference>
<dbReference type="EMBL" id="JABBKX010000002">
    <property type="protein sequence ID" value="NMJ40990.1"/>
    <property type="molecule type" value="Genomic_DNA"/>
</dbReference>
<feature type="chain" id="PRO_5032612184" evidence="1">
    <location>
        <begin position="25"/>
        <end position="285"/>
    </location>
</feature>
<organism evidence="2 3">
    <name type="scientific">Neoroseomonas marina</name>
    <dbReference type="NCBI Taxonomy" id="1232220"/>
    <lineage>
        <taxon>Bacteria</taxon>
        <taxon>Pseudomonadati</taxon>
        <taxon>Pseudomonadota</taxon>
        <taxon>Alphaproteobacteria</taxon>
        <taxon>Acetobacterales</taxon>
        <taxon>Acetobacteraceae</taxon>
        <taxon>Neoroseomonas</taxon>
    </lineage>
</organism>
<evidence type="ECO:0000256" key="1">
    <source>
        <dbReference type="SAM" id="SignalP"/>
    </source>
</evidence>
<comment type="caution">
    <text evidence="2">The sequence shown here is derived from an EMBL/GenBank/DDBJ whole genome shotgun (WGS) entry which is preliminary data.</text>
</comment>
<reference evidence="2 3" key="1">
    <citation type="submission" date="2020-03" db="EMBL/GenBank/DDBJ databases">
        <authorList>
            <person name="Sun Q."/>
        </authorList>
    </citation>
    <scope>NUCLEOTIDE SEQUENCE [LARGE SCALE GENOMIC DNA]</scope>
    <source>
        <strain evidence="2 3">JC162</strain>
    </source>
</reference>
<gene>
    <name evidence="2" type="ORF">GWK16_07045</name>
</gene>
<keyword evidence="1" id="KW-0732">Signal</keyword>
<proteinExistence type="predicted"/>
<accession>A0A848EC01</accession>
<name>A0A848EC01_9PROT</name>
<dbReference type="Proteomes" id="UP000548582">
    <property type="component" value="Unassembled WGS sequence"/>
</dbReference>
<evidence type="ECO:0000313" key="3">
    <source>
        <dbReference type="Proteomes" id="UP000548582"/>
    </source>
</evidence>
<evidence type="ECO:0000313" key="2">
    <source>
        <dbReference type="EMBL" id="NMJ40990.1"/>
    </source>
</evidence>